<dbReference type="Proteomes" id="UP000579523">
    <property type="component" value="Unassembled WGS sequence"/>
</dbReference>
<keyword evidence="8" id="KW-1185">Reference proteome</keyword>
<dbReference type="PANTHER" id="PTHR19288:SF46">
    <property type="entry name" value="HALOACID DEHALOGENASE-LIKE HYDROLASE DOMAIN-CONTAINING PROTEIN 2"/>
    <property type="match status" value="1"/>
</dbReference>
<dbReference type="SFLD" id="SFLDS00003">
    <property type="entry name" value="Haloacid_Dehalogenase"/>
    <property type="match status" value="1"/>
</dbReference>
<evidence type="ECO:0000313" key="8">
    <source>
        <dbReference type="Proteomes" id="UP000579523"/>
    </source>
</evidence>
<evidence type="ECO:0000256" key="6">
    <source>
        <dbReference type="SAM" id="MobiDB-lite"/>
    </source>
</evidence>
<dbReference type="InterPro" id="IPR006357">
    <property type="entry name" value="HAD-SF_hydro_IIA"/>
</dbReference>
<keyword evidence="2" id="KW-0479">Metal-binding</keyword>
<evidence type="ECO:0000313" key="7">
    <source>
        <dbReference type="EMBL" id="MBB4901049.1"/>
    </source>
</evidence>
<dbReference type="EMBL" id="JACHJI010000009">
    <property type="protein sequence ID" value="MBB4901049.1"/>
    <property type="molecule type" value="Genomic_DNA"/>
</dbReference>
<proteinExistence type="predicted"/>
<evidence type="ECO:0000256" key="5">
    <source>
        <dbReference type="ARBA" id="ARBA00023277"/>
    </source>
</evidence>
<gene>
    <name evidence="7" type="ORF">FHS37_005129</name>
</gene>
<comment type="caution">
    <text evidence="7">The sequence shown here is derived from an EMBL/GenBank/DDBJ whole genome shotgun (WGS) entry which is preliminary data.</text>
</comment>
<accession>A0A7W7V8D8</accession>
<evidence type="ECO:0000256" key="1">
    <source>
        <dbReference type="ARBA" id="ARBA00001946"/>
    </source>
</evidence>
<dbReference type="PANTHER" id="PTHR19288">
    <property type="entry name" value="4-NITROPHENYLPHOSPHATASE-RELATED"/>
    <property type="match status" value="1"/>
</dbReference>
<feature type="region of interest" description="Disordered" evidence="6">
    <location>
        <begin position="1"/>
        <end position="52"/>
    </location>
</feature>
<evidence type="ECO:0000256" key="2">
    <source>
        <dbReference type="ARBA" id="ARBA00022723"/>
    </source>
</evidence>
<dbReference type="FunFam" id="3.40.50.1000:FF:000016">
    <property type="entry name" value="HAD family hydrolase"/>
    <property type="match status" value="1"/>
</dbReference>
<dbReference type="GO" id="GO:0005737">
    <property type="term" value="C:cytoplasm"/>
    <property type="evidence" value="ECO:0007669"/>
    <property type="project" value="TreeGrafter"/>
</dbReference>
<dbReference type="AlphaFoldDB" id="A0A7W7V8D8"/>
<dbReference type="GO" id="GO:0016791">
    <property type="term" value="F:phosphatase activity"/>
    <property type="evidence" value="ECO:0007669"/>
    <property type="project" value="TreeGrafter"/>
</dbReference>
<dbReference type="GO" id="GO:0046872">
    <property type="term" value="F:metal ion binding"/>
    <property type="evidence" value="ECO:0007669"/>
    <property type="project" value="UniProtKB-KW"/>
</dbReference>
<dbReference type="Gene3D" id="3.40.50.1000">
    <property type="entry name" value="HAD superfamily/HAD-like"/>
    <property type="match status" value="2"/>
</dbReference>
<dbReference type="SFLD" id="SFLDG01139">
    <property type="entry name" value="C2.A:_Pyridoxal_Phosphate_Phos"/>
    <property type="match status" value="1"/>
</dbReference>
<dbReference type="Pfam" id="PF13344">
    <property type="entry name" value="Hydrolase_6"/>
    <property type="match status" value="1"/>
</dbReference>
<reference evidence="7 8" key="1">
    <citation type="submission" date="2020-08" db="EMBL/GenBank/DDBJ databases">
        <title>Genomic Encyclopedia of Type Strains, Phase III (KMG-III): the genomes of soil and plant-associated and newly described type strains.</title>
        <authorList>
            <person name="Whitman W."/>
        </authorList>
    </citation>
    <scope>NUCLEOTIDE SEQUENCE [LARGE SCALE GENOMIC DNA]</scope>
    <source>
        <strain evidence="7 8">CECT 3273</strain>
    </source>
</reference>
<organism evidence="7 8">
    <name type="scientific">Streptomyces griseomycini</name>
    <dbReference type="NCBI Taxonomy" id="66895"/>
    <lineage>
        <taxon>Bacteria</taxon>
        <taxon>Bacillati</taxon>
        <taxon>Actinomycetota</taxon>
        <taxon>Actinomycetes</taxon>
        <taxon>Kitasatosporales</taxon>
        <taxon>Streptomycetaceae</taxon>
        <taxon>Streptomyces</taxon>
    </lineage>
</organism>
<protein>
    <submittedName>
        <fullName evidence="7">NagD protein</fullName>
    </submittedName>
</protein>
<feature type="compositionally biased region" description="Acidic residues" evidence="6">
    <location>
        <begin position="32"/>
        <end position="44"/>
    </location>
</feature>
<keyword evidence="5" id="KW-0119">Carbohydrate metabolism</keyword>
<comment type="cofactor">
    <cofactor evidence="1">
        <name>Mg(2+)</name>
        <dbReference type="ChEBI" id="CHEBI:18420"/>
    </cofactor>
</comment>
<feature type="compositionally biased region" description="Pro residues" evidence="6">
    <location>
        <begin position="12"/>
        <end position="25"/>
    </location>
</feature>
<keyword evidence="4" id="KW-0460">Magnesium</keyword>
<dbReference type="CDD" id="cd07530">
    <property type="entry name" value="HAD_Pase_UmpH-like"/>
    <property type="match status" value="1"/>
</dbReference>
<dbReference type="Pfam" id="PF13242">
    <property type="entry name" value="Hydrolase_like"/>
    <property type="match status" value="1"/>
</dbReference>
<keyword evidence="3" id="KW-0378">Hydrolase</keyword>
<dbReference type="NCBIfam" id="TIGR01460">
    <property type="entry name" value="HAD-SF-IIA"/>
    <property type="match status" value="1"/>
</dbReference>
<sequence length="352" mass="37898">MDHPEVQDPAAPSAPAPPGTAPSPAPRLALEEPADGVEVLEPDGNDTGKDLAPYADTWREATGSRSGPDRSAKIRALFRLGRTQDRVRQEIPHMADRKPIESWLTDMDGVLIHEGVPIPGADAFIKRLRESGKPFLVLTNNSIYTPRDLHARLRRMGLEVPIESIWTSALATAKFLDDQRPNGSAYVIGEAGLTTALHDIGYVLTDHEPDYVVLGETRTYSFEAMTKAVRLINGGARFICTNPDETGPSTEGPLPATGAVAALITKATGKQPYFAGKPNPLMMRTGLNAIGAHSESSAMIGDRMDTDVLAGIEAGMQTFLVLTGLTLPEQVENFPYRPSKVVDSIADIVDLV</sequence>
<name>A0A7W7V8D8_9ACTN</name>
<evidence type="ECO:0000256" key="4">
    <source>
        <dbReference type="ARBA" id="ARBA00022842"/>
    </source>
</evidence>
<dbReference type="InterPro" id="IPR036412">
    <property type="entry name" value="HAD-like_sf"/>
</dbReference>
<evidence type="ECO:0000256" key="3">
    <source>
        <dbReference type="ARBA" id="ARBA00022801"/>
    </source>
</evidence>
<dbReference type="InterPro" id="IPR023214">
    <property type="entry name" value="HAD_sf"/>
</dbReference>
<dbReference type="SUPFAM" id="SSF56784">
    <property type="entry name" value="HAD-like"/>
    <property type="match status" value="1"/>
</dbReference>